<dbReference type="AlphaFoldDB" id="A0A9D4HWM8"/>
<dbReference type="Proteomes" id="UP000828390">
    <property type="component" value="Unassembled WGS sequence"/>
</dbReference>
<reference evidence="1" key="2">
    <citation type="submission" date="2020-11" db="EMBL/GenBank/DDBJ databases">
        <authorList>
            <person name="McCartney M.A."/>
            <person name="Auch B."/>
            <person name="Kono T."/>
            <person name="Mallez S."/>
            <person name="Becker A."/>
            <person name="Gohl D.M."/>
            <person name="Silverstein K.A.T."/>
            <person name="Koren S."/>
            <person name="Bechman K.B."/>
            <person name="Herman A."/>
            <person name="Abrahante J.E."/>
            <person name="Garbe J."/>
        </authorList>
    </citation>
    <scope>NUCLEOTIDE SEQUENCE</scope>
    <source>
        <strain evidence="1">Duluth1</strain>
        <tissue evidence="1">Whole animal</tissue>
    </source>
</reference>
<keyword evidence="2" id="KW-1185">Reference proteome</keyword>
<organism evidence="1 2">
    <name type="scientific">Dreissena polymorpha</name>
    <name type="common">Zebra mussel</name>
    <name type="synonym">Mytilus polymorpha</name>
    <dbReference type="NCBI Taxonomy" id="45954"/>
    <lineage>
        <taxon>Eukaryota</taxon>
        <taxon>Metazoa</taxon>
        <taxon>Spiralia</taxon>
        <taxon>Lophotrochozoa</taxon>
        <taxon>Mollusca</taxon>
        <taxon>Bivalvia</taxon>
        <taxon>Autobranchia</taxon>
        <taxon>Heteroconchia</taxon>
        <taxon>Euheterodonta</taxon>
        <taxon>Imparidentia</taxon>
        <taxon>Neoheterodontei</taxon>
        <taxon>Myida</taxon>
        <taxon>Dreissenoidea</taxon>
        <taxon>Dreissenidae</taxon>
        <taxon>Dreissena</taxon>
    </lineage>
</organism>
<sequence length="92" mass="10780">MNTSLCRLELAYRGVTKNQPIIQKCELLLLNLYLFYKYNPLKRAILKSYFESLGEPPIVPRRVGGTRWQPHTKKALEHLLKGYKAIVQHLEQ</sequence>
<protein>
    <submittedName>
        <fullName evidence="1">Uncharacterized protein</fullName>
    </submittedName>
</protein>
<proteinExistence type="predicted"/>
<feature type="non-terminal residue" evidence="1">
    <location>
        <position position="1"/>
    </location>
</feature>
<evidence type="ECO:0000313" key="2">
    <source>
        <dbReference type="Proteomes" id="UP000828390"/>
    </source>
</evidence>
<accession>A0A9D4HWM8</accession>
<gene>
    <name evidence="1" type="ORF">DPMN_042098</name>
</gene>
<dbReference type="EMBL" id="JAIWYP010000011">
    <property type="protein sequence ID" value="KAH3735562.1"/>
    <property type="molecule type" value="Genomic_DNA"/>
</dbReference>
<reference evidence="1" key="1">
    <citation type="journal article" date="2019" name="bioRxiv">
        <title>The Genome of the Zebra Mussel, Dreissena polymorpha: A Resource for Invasive Species Research.</title>
        <authorList>
            <person name="McCartney M.A."/>
            <person name="Auch B."/>
            <person name="Kono T."/>
            <person name="Mallez S."/>
            <person name="Zhang Y."/>
            <person name="Obille A."/>
            <person name="Becker A."/>
            <person name="Abrahante J.E."/>
            <person name="Garbe J."/>
            <person name="Badalamenti J.P."/>
            <person name="Herman A."/>
            <person name="Mangelson H."/>
            <person name="Liachko I."/>
            <person name="Sullivan S."/>
            <person name="Sone E.D."/>
            <person name="Koren S."/>
            <person name="Silverstein K.A.T."/>
            <person name="Beckman K.B."/>
            <person name="Gohl D.M."/>
        </authorList>
    </citation>
    <scope>NUCLEOTIDE SEQUENCE</scope>
    <source>
        <strain evidence="1">Duluth1</strain>
        <tissue evidence="1">Whole animal</tissue>
    </source>
</reference>
<evidence type="ECO:0000313" key="1">
    <source>
        <dbReference type="EMBL" id="KAH3735562.1"/>
    </source>
</evidence>
<comment type="caution">
    <text evidence="1">The sequence shown here is derived from an EMBL/GenBank/DDBJ whole genome shotgun (WGS) entry which is preliminary data.</text>
</comment>
<name>A0A9D4HWM8_DREPO</name>